<evidence type="ECO:0000313" key="2">
    <source>
        <dbReference type="EMBL" id="KAK9021017.1"/>
    </source>
</evidence>
<evidence type="ECO:0000256" key="1">
    <source>
        <dbReference type="SAM" id="MobiDB-lite"/>
    </source>
</evidence>
<keyword evidence="3" id="KW-1185">Reference proteome</keyword>
<reference evidence="2 3" key="1">
    <citation type="journal article" date="2024" name="G3 (Bethesda)">
        <title>Genome assembly of Hibiscus sabdariffa L. provides insights into metabolisms of medicinal natural products.</title>
        <authorList>
            <person name="Kim T."/>
        </authorList>
    </citation>
    <scope>NUCLEOTIDE SEQUENCE [LARGE SCALE GENOMIC DNA]</scope>
    <source>
        <strain evidence="2">TK-2024</strain>
        <tissue evidence="2">Old leaves</tissue>
    </source>
</reference>
<evidence type="ECO:0000313" key="3">
    <source>
        <dbReference type="Proteomes" id="UP001396334"/>
    </source>
</evidence>
<organism evidence="2 3">
    <name type="scientific">Hibiscus sabdariffa</name>
    <name type="common">roselle</name>
    <dbReference type="NCBI Taxonomy" id="183260"/>
    <lineage>
        <taxon>Eukaryota</taxon>
        <taxon>Viridiplantae</taxon>
        <taxon>Streptophyta</taxon>
        <taxon>Embryophyta</taxon>
        <taxon>Tracheophyta</taxon>
        <taxon>Spermatophyta</taxon>
        <taxon>Magnoliopsida</taxon>
        <taxon>eudicotyledons</taxon>
        <taxon>Gunneridae</taxon>
        <taxon>Pentapetalae</taxon>
        <taxon>rosids</taxon>
        <taxon>malvids</taxon>
        <taxon>Malvales</taxon>
        <taxon>Malvaceae</taxon>
        <taxon>Malvoideae</taxon>
        <taxon>Hibiscus</taxon>
    </lineage>
</organism>
<gene>
    <name evidence="2" type="ORF">V6N11_011026</name>
</gene>
<sequence length="106" mass="11995">MDQRSQKPCCFLGFTAILRIGRENGDSVEMFLKCISRPRHWFVNSFDLCTNGEMSVVTTLNCWRMFELSGRIVKGKACWCRPKRLPPGKSSGSVRDASVQVSDQGF</sequence>
<comment type="caution">
    <text evidence="2">The sequence shown here is derived from an EMBL/GenBank/DDBJ whole genome shotgun (WGS) entry which is preliminary data.</text>
</comment>
<accession>A0ABR2S782</accession>
<dbReference type="Proteomes" id="UP001396334">
    <property type="component" value="Unassembled WGS sequence"/>
</dbReference>
<proteinExistence type="predicted"/>
<dbReference type="EMBL" id="JBBPBN010000016">
    <property type="protein sequence ID" value="KAK9021017.1"/>
    <property type="molecule type" value="Genomic_DNA"/>
</dbReference>
<feature type="region of interest" description="Disordered" evidence="1">
    <location>
        <begin position="84"/>
        <end position="106"/>
    </location>
</feature>
<name>A0ABR2S782_9ROSI</name>
<protein>
    <submittedName>
        <fullName evidence="2">Uncharacterized protein</fullName>
    </submittedName>
</protein>